<reference evidence="2" key="1">
    <citation type="journal article" date="2023" name="G3 (Bethesda)">
        <title>Genome assembly and association tests identify interacting loci associated with vigor, precocity, and sex in interspecific pistachio rootstocks.</title>
        <authorList>
            <person name="Palmer W."/>
            <person name="Jacygrad E."/>
            <person name="Sagayaradj S."/>
            <person name="Cavanaugh K."/>
            <person name="Han R."/>
            <person name="Bertier L."/>
            <person name="Beede B."/>
            <person name="Kafkas S."/>
            <person name="Golino D."/>
            <person name="Preece J."/>
            <person name="Michelmore R."/>
        </authorList>
    </citation>
    <scope>NUCLEOTIDE SEQUENCE [LARGE SCALE GENOMIC DNA]</scope>
</reference>
<name>A0ACC1AYM9_9ROSI</name>
<gene>
    <name evidence="1" type="ORF">Patl1_26668</name>
</gene>
<organism evidence="1 2">
    <name type="scientific">Pistacia atlantica</name>
    <dbReference type="NCBI Taxonomy" id="434234"/>
    <lineage>
        <taxon>Eukaryota</taxon>
        <taxon>Viridiplantae</taxon>
        <taxon>Streptophyta</taxon>
        <taxon>Embryophyta</taxon>
        <taxon>Tracheophyta</taxon>
        <taxon>Spermatophyta</taxon>
        <taxon>Magnoliopsida</taxon>
        <taxon>eudicotyledons</taxon>
        <taxon>Gunneridae</taxon>
        <taxon>Pentapetalae</taxon>
        <taxon>rosids</taxon>
        <taxon>malvids</taxon>
        <taxon>Sapindales</taxon>
        <taxon>Anacardiaceae</taxon>
        <taxon>Pistacia</taxon>
    </lineage>
</organism>
<dbReference type="Proteomes" id="UP001164250">
    <property type="component" value="Chromosome 7"/>
</dbReference>
<evidence type="ECO:0000313" key="1">
    <source>
        <dbReference type="EMBL" id="KAJ0091796.1"/>
    </source>
</evidence>
<protein>
    <submittedName>
        <fullName evidence="1">Uncharacterized protein</fullName>
    </submittedName>
</protein>
<keyword evidence="2" id="KW-1185">Reference proteome</keyword>
<sequence>MAILAVIVIVYQFLSATSVVRGVTKLMCAHLLGLMVMENDFILWETVSGICGCGVQSCVGIVADKYKAKALRNLEIQNQWMVNLLCQLQGDELKHLGLSTWGGNWQGTRLDGAFLIAVLLSAYICTL</sequence>
<accession>A0ACC1AYM9</accession>
<comment type="caution">
    <text evidence="1">The sequence shown here is derived from an EMBL/GenBank/DDBJ whole genome shotgun (WGS) entry which is preliminary data.</text>
</comment>
<proteinExistence type="predicted"/>
<evidence type="ECO:0000313" key="2">
    <source>
        <dbReference type="Proteomes" id="UP001164250"/>
    </source>
</evidence>
<dbReference type="EMBL" id="CM047903">
    <property type="protein sequence ID" value="KAJ0091796.1"/>
    <property type="molecule type" value="Genomic_DNA"/>
</dbReference>